<dbReference type="InParanoid" id="A2DFT2"/>
<sequence length="1038" mass="121791">MSIPPLRKVQKPRVTVSLRRGKEETTPRRAKTAISDLPIEEMIVRPKTTTGTRPVSSYNINAFVRSSRLFESKMKTIKKPPKQIEESKRNMVTSPKEWVSDYVRSKLANSAALKIQRCWRNYSVRKQWGGLFHRRIWSRKDALLRIFVAWRGYTTKKFNVIVDCYNRFSRFQLEKKWLSTEQNIAPFNVFYLTDNYFIPNLVTPRQYTFIARVFAHPESRFVLKLWKFAAHTQKVFREKSLYFFFTVKKRQHFGFIFSAFHLWHLFTVWKRKSKKDPEFYHLEQSEVIIDWNVREKFLKKTKALNHTADNTFKKNLKKKALIAVHQRLVEKRQLSLDYDSSGQFYLHHLMEQCRKAWVHFVLKQRARRQELLRLQKIWYTTSYNMALEKTNKNVLSNFHQKFFTSQVFRGWQKESRLETFKTLINAFSMQKKPSLARQFVLKLYGLDSLVFFERVWKEWIAYTHKRRNWHKFVSICNQDTGDLELKQICYYGIKKHVDHQTFKRIVHANNTQIYDLALVSLEGIYKNLESMNQKSDTSQIDQEKSDITSEKIPKEKKSKNDNSQEENPKEEKIPKEKILKSNTFTKILLVALDSIKNGDKAKVIKLFKTEEKQQTSNDVKVHYSFNEILHINNNNCKQLYNLMRYRIARDSVLISGLATHTAAIELRKILPFFVTYNSDDFMKFPNIKTPNLNLNVSDDVIPSLKEHKRSLEMKKGQISFEILSILSQGKTEFKSKMRPPIVIYGDSNSLFDNSVENFSSDNVPANDSKANLTPQIITNPSAAQANQKSKEIRASLTSFTRPNLGDFTPPHKNLFLTVLKDTLGNRTPSQSLLSNSMLEFAPSFSSEVLSSKLEHSEAYSGLRRFFTNSAQIRLDMKTSDTQQAEELMTKTQIRTMRRNINAFYAGMFGIDASKNVPMDIKPPQWLKNIAEAIIACHYELRKFQSVYSFCGEIPFPRKFLVDDPANVELRSIIYVAVTKKFPRLAKTENAIKRDDNQDMTRTDLYVAMLALPYIFKAEYVADFLKDEIKIDQMKHETE</sequence>
<name>A2DFT2_TRIV3</name>
<evidence type="ECO:0000313" key="2">
    <source>
        <dbReference type="EMBL" id="EAY20785.1"/>
    </source>
</evidence>
<dbReference type="RefSeq" id="XP_001581771.1">
    <property type="nucleotide sequence ID" value="XM_001581721.1"/>
</dbReference>
<dbReference type="KEGG" id="tva:5466329"/>
<keyword evidence="3" id="KW-1185">Reference proteome</keyword>
<feature type="region of interest" description="Disordered" evidence="1">
    <location>
        <begin position="1"/>
        <end position="29"/>
    </location>
</feature>
<dbReference type="SMR" id="A2DFT2"/>
<evidence type="ECO:0000313" key="3">
    <source>
        <dbReference type="Proteomes" id="UP000001542"/>
    </source>
</evidence>
<dbReference type="CDD" id="cd23767">
    <property type="entry name" value="IQCD"/>
    <property type="match status" value="1"/>
</dbReference>
<feature type="region of interest" description="Disordered" evidence="1">
    <location>
        <begin position="535"/>
        <end position="575"/>
    </location>
</feature>
<gene>
    <name evidence="2" type="ORF">TVAG_391690</name>
</gene>
<dbReference type="Proteomes" id="UP000001542">
    <property type="component" value="Unassembled WGS sequence"/>
</dbReference>
<organism evidence="2 3">
    <name type="scientific">Trichomonas vaginalis (strain ATCC PRA-98 / G3)</name>
    <dbReference type="NCBI Taxonomy" id="412133"/>
    <lineage>
        <taxon>Eukaryota</taxon>
        <taxon>Metamonada</taxon>
        <taxon>Parabasalia</taxon>
        <taxon>Trichomonadida</taxon>
        <taxon>Trichomonadidae</taxon>
        <taxon>Trichomonas</taxon>
    </lineage>
</organism>
<dbReference type="AlphaFoldDB" id="A2DFT2"/>
<dbReference type="VEuPathDB" id="TrichDB:TVAGG3_0322890"/>
<proteinExistence type="predicted"/>
<dbReference type="PROSITE" id="PS50096">
    <property type="entry name" value="IQ"/>
    <property type="match status" value="1"/>
</dbReference>
<feature type="compositionally biased region" description="Basic and acidic residues" evidence="1">
    <location>
        <begin position="541"/>
        <end position="575"/>
    </location>
</feature>
<reference evidence="2" key="2">
    <citation type="journal article" date="2007" name="Science">
        <title>Draft genome sequence of the sexually transmitted pathogen Trichomonas vaginalis.</title>
        <authorList>
            <person name="Carlton J.M."/>
            <person name="Hirt R.P."/>
            <person name="Silva J.C."/>
            <person name="Delcher A.L."/>
            <person name="Schatz M."/>
            <person name="Zhao Q."/>
            <person name="Wortman J.R."/>
            <person name="Bidwell S.L."/>
            <person name="Alsmark U.C.M."/>
            <person name="Besteiro S."/>
            <person name="Sicheritz-Ponten T."/>
            <person name="Noel C.J."/>
            <person name="Dacks J.B."/>
            <person name="Foster P.G."/>
            <person name="Simillion C."/>
            <person name="Van de Peer Y."/>
            <person name="Miranda-Saavedra D."/>
            <person name="Barton G.J."/>
            <person name="Westrop G.D."/>
            <person name="Mueller S."/>
            <person name="Dessi D."/>
            <person name="Fiori P.L."/>
            <person name="Ren Q."/>
            <person name="Paulsen I."/>
            <person name="Zhang H."/>
            <person name="Bastida-Corcuera F.D."/>
            <person name="Simoes-Barbosa A."/>
            <person name="Brown M.T."/>
            <person name="Hayes R.D."/>
            <person name="Mukherjee M."/>
            <person name="Okumura C.Y."/>
            <person name="Schneider R."/>
            <person name="Smith A.J."/>
            <person name="Vanacova S."/>
            <person name="Villalvazo M."/>
            <person name="Haas B.J."/>
            <person name="Pertea M."/>
            <person name="Feldblyum T.V."/>
            <person name="Utterback T.R."/>
            <person name="Shu C.L."/>
            <person name="Osoegawa K."/>
            <person name="de Jong P.J."/>
            <person name="Hrdy I."/>
            <person name="Horvathova L."/>
            <person name="Zubacova Z."/>
            <person name="Dolezal P."/>
            <person name="Malik S.B."/>
            <person name="Logsdon J.M. Jr."/>
            <person name="Henze K."/>
            <person name="Gupta A."/>
            <person name="Wang C.C."/>
            <person name="Dunne R.L."/>
            <person name="Upcroft J.A."/>
            <person name="Upcroft P."/>
            <person name="White O."/>
            <person name="Salzberg S.L."/>
            <person name="Tang P."/>
            <person name="Chiu C.-H."/>
            <person name="Lee Y.-S."/>
            <person name="Embley T.M."/>
            <person name="Coombs G.H."/>
            <person name="Mottram J.C."/>
            <person name="Tachezy J."/>
            <person name="Fraser-Liggett C.M."/>
            <person name="Johnson P.J."/>
        </authorList>
    </citation>
    <scope>NUCLEOTIDE SEQUENCE [LARGE SCALE GENOMIC DNA]</scope>
    <source>
        <strain evidence="2">G3</strain>
    </source>
</reference>
<protein>
    <submittedName>
        <fullName evidence="2">IQ calmodulin-binding motif family protein</fullName>
    </submittedName>
</protein>
<dbReference type="OrthoDB" id="10595566at2759"/>
<dbReference type="EMBL" id="DS113195">
    <property type="protein sequence ID" value="EAY20785.1"/>
    <property type="molecule type" value="Genomic_DNA"/>
</dbReference>
<reference evidence="2" key="1">
    <citation type="submission" date="2006-10" db="EMBL/GenBank/DDBJ databases">
        <authorList>
            <person name="Amadeo P."/>
            <person name="Zhao Q."/>
            <person name="Wortman J."/>
            <person name="Fraser-Liggett C."/>
            <person name="Carlton J."/>
        </authorList>
    </citation>
    <scope>NUCLEOTIDE SEQUENCE</scope>
    <source>
        <strain evidence="2">G3</strain>
    </source>
</reference>
<evidence type="ECO:0000256" key="1">
    <source>
        <dbReference type="SAM" id="MobiDB-lite"/>
    </source>
</evidence>
<accession>A2DFT2</accession>
<dbReference type="VEuPathDB" id="TrichDB:TVAG_391690"/>